<reference evidence="1" key="1">
    <citation type="submission" date="2006-02" db="EMBL/GenBank/DDBJ databases">
        <title>Sampling the accessory genome of the Sinorhizobium genus by suppressive subtractive hybridization.</title>
        <authorList>
            <person name="Moulin L."/>
            <person name="Ghazoui Z."/>
            <person name="Young P."/>
        </authorList>
    </citation>
    <scope>NUCLEOTIDE SEQUENCE</scope>
    <source>
        <strain evidence="1">LMG14919</strain>
    </source>
</reference>
<accession>D1CSI8</accession>
<proteinExistence type="predicted"/>
<evidence type="ECO:0000313" key="1">
    <source>
        <dbReference type="EMBL" id="ABD74792.1"/>
    </source>
</evidence>
<protein>
    <submittedName>
        <fullName evidence="1">Uncharacterized protein</fullName>
    </submittedName>
</protein>
<organism evidence="1">
    <name type="scientific">Sinorhizobium arboris</name>
    <dbReference type="NCBI Taxonomy" id="76745"/>
    <lineage>
        <taxon>Bacteria</taxon>
        <taxon>Pseudomonadati</taxon>
        <taxon>Pseudomonadota</taxon>
        <taxon>Alphaproteobacteria</taxon>
        <taxon>Hyphomicrobiales</taxon>
        <taxon>Rhizobiaceae</taxon>
        <taxon>Sinorhizobium/Ensifer group</taxon>
        <taxon>Sinorhizobium</taxon>
    </lineage>
</organism>
<name>D1CSI8_9HYPH</name>
<dbReference type="EMBL" id="DQ403318">
    <property type="protein sequence ID" value="ABD74792.1"/>
    <property type="molecule type" value="Genomic_DNA"/>
</dbReference>
<sequence length="52" mass="5884">MNVQVAVKMNSGPSIMLASGTWFDLLDPWHSHFTIQDIAQGPFKHMSLRRSV</sequence>
<dbReference type="AlphaFoldDB" id="D1CSI8"/>